<dbReference type="Gene3D" id="1.10.510.10">
    <property type="entry name" value="Transferase(Phosphotransferase) domain 1"/>
    <property type="match status" value="2"/>
</dbReference>
<dbReference type="InterPro" id="IPR017892">
    <property type="entry name" value="Pkinase_C"/>
</dbReference>
<keyword evidence="5" id="KW-0808">Transferase</keyword>
<dbReference type="InterPro" id="IPR011009">
    <property type="entry name" value="Kinase-like_dom_sf"/>
</dbReference>
<keyword evidence="6 11" id="KW-0547">Nucleotide-binding</keyword>
<keyword evidence="7 16" id="KW-0418">Kinase</keyword>
<dbReference type="PANTHER" id="PTHR24351">
    <property type="entry name" value="RIBOSOMAL PROTEIN S6 KINASE"/>
    <property type="match status" value="1"/>
</dbReference>
<evidence type="ECO:0000256" key="2">
    <source>
        <dbReference type="ARBA" id="ARBA00012429"/>
    </source>
</evidence>
<keyword evidence="8 11" id="KW-0067">ATP-binding</keyword>
<dbReference type="GO" id="GO:0005524">
    <property type="term" value="F:ATP binding"/>
    <property type="evidence" value="ECO:0007669"/>
    <property type="project" value="UniProtKB-UniRule"/>
</dbReference>
<dbReference type="InterPro" id="IPR000961">
    <property type="entry name" value="AGC-kinase_C"/>
</dbReference>
<evidence type="ECO:0000256" key="6">
    <source>
        <dbReference type="ARBA" id="ARBA00022741"/>
    </source>
</evidence>
<dbReference type="InterPro" id="IPR011072">
    <property type="entry name" value="HR1_rho-bd"/>
</dbReference>
<dbReference type="AlphaFoldDB" id="A0AAD1VQP8"/>
<keyword evidence="4" id="KW-0597">Phosphoprotein</keyword>
<keyword evidence="3" id="KW-0723">Serine/threonine-protein kinase</keyword>
<dbReference type="PROSITE" id="PS51285">
    <property type="entry name" value="AGC_KINASE_CTER"/>
    <property type="match status" value="1"/>
</dbReference>
<dbReference type="Gene3D" id="3.30.200.20">
    <property type="entry name" value="Phosphorylase Kinase, domain 1"/>
    <property type="match status" value="2"/>
</dbReference>
<dbReference type="SMART" id="SM00742">
    <property type="entry name" value="Hr1"/>
    <property type="match status" value="1"/>
</dbReference>
<dbReference type="Pfam" id="PF00069">
    <property type="entry name" value="Pkinase"/>
    <property type="match status" value="1"/>
</dbReference>
<dbReference type="InterPro" id="IPR008271">
    <property type="entry name" value="Ser/Thr_kinase_AS"/>
</dbReference>
<name>A0AAD1VQP8_PELCU</name>
<dbReference type="SUPFAM" id="SSF49562">
    <property type="entry name" value="C2 domain (Calcium/lipid-binding domain, CaLB)"/>
    <property type="match status" value="1"/>
</dbReference>
<feature type="domain" description="AGC-kinase C-terminal" evidence="15">
    <location>
        <begin position="770"/>
        <end position="837"/>
    </location>
</feature>
<dbReference type="Pfam" id="PF00433">
    <property type="entry name" value="Pkinase_C"/>
    <property type="match status" value="1"/>
</dbReference>
<dbReference type="InterPro" id="IPR017441">
    <property type="entry name" value="Protein_kinase_ATP_BS"/>
</dbReference>
<evidence type="ECO:0000256" key="1">
    <source>
        <dbReference type="ARBA" id="ARBA00005490"/>
    </source>
</evidence>
<dbReference type="GO" id="GO:0004697">
    <property type="term" value="F:diacylglycerol-dependent serine/threonine kinase activity"/>
    <property type="evidence" value="ECO:0007669"/>
    <property type="project" value="UniProtKB-EC"/>
</dbReference>
<evidence type="ECO:0000256" key="10">
    <source>
        <dbReference type="ARBA" id="ARBA00047470"/>
    </source>
</evidence>
<evidence type="ECO:0000256" key="11">
    <source>
        <dbReference type="PROSITE-ProRule" id="PRU10141"/>
    </source>
</evidence>
<feature type="domain" description="C2" evidence="13">
    <location>
        <begin position="186"/>
        <end position="301"/>
    </location>
</feature>
<evidence type="ECO:0000313" key="16">
    <source>
        <dbReference type="EMBL" id="CAH2225848.1"/>
    </source>
</evidence>
<dbReference type="InterPro" id="IPR036274">
    <property type="entry name" value="HR1_rpt_sf"/>
</dbReference>
<evidence type="ECO:0000259" key="13">
    <source>
        <dbReference type="PROSITE" id="PS50004"/>
    </source>
</evidence>
<gene>
    <name evidence="16" type="ORF">PECUL_23A009071</name>
</gene>
<dbReference type="GO" id="GO:0007165">
    <property type="term" value="P:signal transduction"/>
    <property type="evidence" value="ECO:0007669"/>
    <property type="project" value="InterPro"/>
</dbReference>
<dbReference type="PROSITE" id="PS00108">
    <property type="entry name" value="PROTEIN_KINASE_ST"/>
    <property type="match status" value="1"/>
</dbReference>
<evidence type="ECO:0000256" key="8">
    <source>
        <dbReference type="ARBA" id="ARBA00022840"/>
    </source>
</evidence>
<protein>
    <recommendedName>
        <fullName evidence="2">protein kinase C</fullName>
        <ecNumber evidence="2">2.7.11.13</ecNumber>
    </recommendedName>
</protein>
<proteinExistence type="inferred from homology"/>
<keyword evidence="17" id="KW-1185">Reference proteome</keyword>
<feature type="domain" description="Protein kinase" evidence="14">
    <location>
        <begin position="559"/>
        <end position="837"/>
    </location>
</feature>
<comment type="catalytic activity">
    <reaction evidence="10">
        <text>L-seryl-[protein] + ATP = O-phospho-L-seryl-[protein] + ADP + H(+)</text>
        <dbReference type="Rhea" id="RHEA:17989"/>
        <dbReference type="Rhea" id="RHEA-COMP:9863"/>
        <dbReference type="Rhea" id="RHEA-COMP:11604"/>
        <dbReference type="ChEBI" id="CHEBI:15378"/>
        <dbReference type="ChEBI" id="CHEBI:29999"/>
        <dbReference type="ChEBI" id="CHEBI:30616"/>
        <dbReference type="ChEBI" id="CHEBI:83421"/>
        <dbReference type="ChEBI" id="CHEBI:456216"/>
        <dbReference type="EC" id="2.7.11.13"/>
    </reaction>
</comment>
<evidence type="ECO:0000256" key="4">
    <source>
        <dbReference type="ARBA" id="ARBA00022553"/>
    </source>
</evidence>
<feature type="region of interest" description="Disordered" evidence="12">
    <location>
        <begin position="519"/>
        <end position="543"/>
    </location>
</feature>
<dbReference type="SUPFAM" id="SSF56112">
    <property type="entry name" value="Protein kinase-like (PK-like)"/>
    <property type="match status" value="1"/>
</dbReference>
<comment type="catalytic activity">
    <reaction evidence="9">
        <text>L-threonyl-[protein] + ATP = O-phospho-L-threonyl-[protein] + ADP + H(+)</text>
        <dbReference type="Rhea" id="RHEA:46608"/>
        <dbReference type="Rhea" id="RHEA-COMP:11060"/>
        <dbReference type="Rhea" id="RHEA-COMP:11605"/>
        <dbReference type="ChEBI" id="CHEBI:15378"/>
        <dbReference type="ChEBI" id="CHEBI:30013"/>
        <dbReference type="ChEBI" id="CHEBI:30616"/>
        <dbReference type="ChEBI" id="CHEBI:61977"/>
        <dbReference type="ChEBI" id="CHEBI:456216"/>
        <dbReference type="EC" id="2.7.11.13"/>
    </reaction>
</comment>
<dbReference type="Proteomes" id="UP001295444">
    <property type="component" value="Chromosome 01"/>
</dbReference>
<comment type="similarity">
    <text evidence="1">Belongs to the protein kinase superfamily. AGC Ser/Thr protein kinase family. PKC subfamily.</text>
</comment>
<dbReference type="SMART" id="SM00133">
    <property type="entry name" value="S_TK_X"/>
    <property type="match status" value="1"/>
</dbReference>
<evidence type="ECO:0000256" key="7">
    <source>
        <dbReference type="ARBA" id="ARBA00022777"/>
    </source>
</evidence>
<dbReference type="Gene3D" id="2.60.40.150">
    <property type="entry name" value="C2 domain"/>
    <property type="match status" value="1"/>
</dbReference>
<dbReference type="InterPro" id="IPR000008">
    <property type="entry name" value="C2_dom"/>
</dbReference>
<dbReference type="InterPro" id="IPR000719">
    <property type="entry name" value="Prot_kinase_dom"/>
</dbReference>
<dbReference type="SUPFAM" id="SSF46585">
    <property type="entry name" value="HR1 repeat"/>
    <property type="match status" value="1"/>
</dbReference>
<feature type="region of interest" description="Disordered" evidence="12">
    <location>
        <begin position="186"/>
        <end position="212"/>
    </location>
</feature>
<evidence type="ECO:0000256" key="12">
    <source>
        <dbReference type="SAM" id="MobiDB-lite"/>
    </source>
</evidence>
<evidence type="ECO:0000259" key="14">
    <source>
        <dbReference type="PROSITE" id="PS50011"/>
    </source>
</evidence>
<evidence type="ECO:0000256" key="5">
    <source>
        <dbReference type="ARBA" id="ARBA00022679"/>
    </source>
</evidence>
<organism evidence="16 17">
    <name type="scientific">Pelobates cultripes</name>
    <name type="common">Western spadefoot toad</name>
    <dbReference type="NCBI Taxonomy" id="61616"/>
    <lineage>
        <taxon>Eukaryota</taxon>
        <taxon>Metazoa</taxon>
        <taxon>Chordata</taxon>
        <taxon>Craniata</taxon>
        <taxon>Vertebrata</taxon>
        <taxon>Euteleostomi</taxon>
        <taxon>Amphibia</taxon>
        <taxon>Batrachia</taxon>
        <taxon>Anura</taxon>
        <taxon>Pelobatoidea</taxon>
        <taxon>Pelobatidae</taxon>
        <taxon>Pelobates</taxon>
    </lineage>
</organism>
<dbReference type="EC" id="2.7.11.13" evidence="2"/>
<reference evidence="16" key="1">
    <citation type="submission" date="2022-03" db="EMBL/GenBank/DDBJ databases">
        <authorList>
            <person name="Alioto T."/>
            <person name="Alioto T."/>
            <person name="Gomez Garrido J."/>
        </authorList>
    </citation>
    <scope>NUCLEOTIDE SEQUENCE</scope>
</reference>
<feature type="binding site" evidence="11">
    <location>
        <position position="588"/>
    </location>
    <ligand>
        <name>ATP</name>
        <dbReference type="ChEBI" id="CHEBI:30616"/>
    </ligand>
</feature>
<evidence type="ECO:0000259" key="15">
    <source>
        <dbReference type="PROSITE" id="PS51285"/>
    </source>
</evidence>
<dbReference type="InterPro" id="IPR035892">
    <property type="entry name" value="C2_domain_sf"/>
</dbReference>
<dbReference type="PROSITE" id="PS50004">
    <property type="entry name" value="C2"/>
    <property type="match status" value="1"/>
</dbReference>
<feature type="compositionally biased region" description="Polar residues" evidence="12">
    <location>
        <begin position="202"/>
        <end position="211"/>
    </location>
</feature>
<dbReference type="Gene3D" id="1.10.287.160">
    <property type="entry name" value="HR1 repeat"/>
    <property type="match status" value="1"/>
</dbReference>
<sequence>MAPPPQTEHSDLCMVPPPQTEHSDLCMAPPPQTEHSDLCMAPPPQTENSDLYMAPPLRLNTVICAWLRPLRLNTVICAWPRPLRLNTVIWPPYPAPLQTEHSEYHCMARPPGAEHITPAINPLEQRIEELSHRFVIERAVAEGSKRAIKALHPGKGLVQAQAALHESNEKLDLLKYALEERVKELPDGHPRKGLTTEELSLDSVQSQTGTKPQPIALTGEVCAQLKIDHILKGSTNWKTVSNPSWDETFKLDLNKSRELELSLYWHDRRSLCATKTLRLEEFLVNQKQELCLQLEPQGTLFIEVVFSYPLPQKRTRLQKLKKLFSKKKGNTIHPAADINAVNDSLPLSVEDTECVKPPIPAVAALMEDVIQPLPEEDIIIDPLPLRVADTDSSELPPPAATSFTEEIILPSPKEDIIIDPLPSAVADTDILELSPLTVTSSTKEIIQPSQEEDIIIDRLPLSVVHTDSLKLFPPVITFFTKEIIQTSLKETVNIDSAPLPESVEQSPRADVTIIEEAIEVEPPPEDNGTLSLPEEDLKNQEPSSSASIQEGFALTIQDFECLSVLGRGQFGKVLLAEYKYTKTAFALKALKKEELITNNTIHRLAYEKQILQTISSIQYPFLVNLIASIQTPDYVCFVMEYAAGGDLLANIKKNNLCPFSETRAMFYAACCVLGLEFLHKLNIVHRDIKMENIVIDKDGYAKITDFGFSKRGDNEREVMSHIVYTEAYYPEFLSLEAVSIIRGLLNKNPRARLGSSKDDSVDLKLHPFFEDINWIALLCKEIRPPFVPDIARPYDVSNFETKYTSQAPILTPSEKPLTAEEQDLFQGFDWEADYDEE</sequence>
<evidence type="ECO:0000256" key="9">
    <source>
        <dbReference type="ARBA" id="ARBA00047272"/>
    </source>
</evidence>
<dbReference type="EMBL" id="OW240912">
    <property type="protein sequence ID" value="CAH2225848.1"/>
    <property type="molecule type" value="Genomic_DNA"/>
</dbReference>
<evidence type="ECO:0000256" key="3">
    <source>
        <dbReference type="ARBA" id="ARBA00022527"/>
    </source>
</evidence>
<evidence type="ECO:0000313" key="17">
    <source>
        <dbReference type="Proteomes" id="UP001295444"/>
    </source>
</evidence>
<dbReference type="SMART" id="SM00220">
    <property type="entry name" value="S_TKc"/>
    <property type="match status" value="1"/>
</dbReference>
<dbReference type="PROSITE" id="PS00107">
    <property type="entry name" value="PROTEIN_KINASE_ATP"/>
    <property type="match status" value="1"/>
</dbReference>
<accession>A0AAD1VQP8</accession>
<dbReference type="PROSITE" id="PS50011">
    <property type="entry name" value="PROTEIN_KINASE_DOM"/>
    <property type="match status" value="1"/>
</dbReference>